<reference evidence="2 3" key="1">
    <citation type="submission" date="2019-06" db="EMBL/GenBank/DDBJ databases">
        <title>Genomic Encyclopedia of Type Strains, Phase IV (KMG-V): Genome sequencing to study the core and pangenomes of soil and plant-associated prokaryotes.</title>
        <authorList>
            <person name="Whitman W."/>
        </authorList>
    </citation>
    <scope>NUCLEOTIDE SEQUENCE [LARGE SCALE GENOMIC DNA]</scope>
    <source>
        <strain evidence="2 3">BR 11865</strain>
    </source>
</reference>
<comment type="caution">
    <text evidence="2">The sequence shown here is derived from an EMBL/GenBank/DDBJ whole genome shotgun (WGS) entry which is preliminary data.</text>
</comment>
<evidence type="ECO:0000259" key="1">
    <source>
        <dbReference type="PROSITE" id="PS51819"/>
    </source>
</evidence>
<dbReference type="PANTHER" id="PTHR34109:SF1">
    <property type="entry name" value="VOC DOMAIN-CONTAINING PROTEIN"/>
    <property type="match status" value="1"/>
</dbReference>
<dbReference type="InterPro" id="IPR037523">
    <property type="entry name" value="VOC_core"/>
</dbReference>
<gene>
    <name evidence="2" type="ORF">FBZ88_11592</name>
</gene>
<dbReference type="Pfam" id="PF00903">
    <property type="entry name" value="Glyoxalase"/>
    <property type="match status" value="1"/>
</dbReference>
<name>A0A560FMW0_9PROT</name>
<dbReference type="RefSeq" id="WP_145619029.1">
    <property type="nucleotide sequence ID" value="NZ_JAYNFR010000015.1"/>
</dbReference>
<dbReference type="Gene3D" id="3.30.720.120">
    <property type="match status" value="1"/>
</dbReference>
<proteinExistence type="predicted"/>
<dbReference type="InterPro" id="IPR004360">
    <property type="entry name" value="Glyas_Fos-R_dOase_dom"/>
</dbReference>
<dbReference type="PANTHER" id="PTHR34109">
    <property type="entry name" value="BNAUNNG04460D PROTEIN-RELATED"/>
    <property type="match status" value="1"/>
</dbReference>
<feature type="domain" description="VOC" evidence="1">
    <location>
        <begin position="6"/>
        <end position="131"/>
    </location>
</feature>
<dbReference type="SUPFAM" id="SSF54593">
    <property type="entry name" value="Glyoxalase/Bleomycin resistance protein/Dihydroxybiphenyl dioxygenase"/>
    <property type="match status" value="1"/>
</dbReference>
<evidence type="ECO:0000313" key="2">
    <source>
        <dbReference type="EMBL" id="TWB22946.1"/>
    </source>
</evidence>
<evidence type="ECO:0000313" key="3">
    <source>
        <dbReference type="Proteomes" id="UP000316545"/>
    </source>
</evidence>
<keyword evidence="3" id="KW-1185">Reference proteome</keyword>
<dbReference type="AlphaFoldDB" id="A0A560FMW0"/>
<dbReference type="Proteomes" id="UP000316545">
    <property type="component" value="Unassembled WGS sequence"/>
</dbReference>
<dbReference type="PROSITE" id="PS51819">
    <property type="entry name" value="VOC"/>
    <property type="match status" value="1"/>
</dbReference>
<dbReference type="InterPro" id="IPR029068">
    <property type="entry name" value="Glyas_Bleomycin-R_OHBP_Dase"/>
</dbReference>
<protein>
    <submittedName>
        <fullName evidence="2">Putative glyoxalase superfamily protein PhnB</fullName>
    </submittedName>
</protein>
<organism evidence="2 3">
    <name type="scientific">Nitrospirillum amazonense</name>
    <dbReference type="NCBI Taxonomy" id="28077"/>
    <lineage>
        <taxon>Bacteria</taxon>
        <taxon>Pseudomonadati</taxon>
        <taxon>Pseudomonadota</taxon>
        <taxon>Alphaproteobacteria</taxon>
        <taxon>Rhodospirillales</taxon>
        <taxon>Azospirillaceae</taxon>
        <taxon>Nitrospirillum</taxon>
    </lineage>
</organism>
<dbReference type="EMBL" id="VITO01000015">
    <property type="protein sequence ID" value="TWB22946.1"/>
    <property type="molecule type" value="Genomic_DNA"/>
</dbReference>
<sequence length="151" mass="16246">MAAHDRGGIIPALYYRDATAALGFLEAAFGFAVEVRVTDTGGRVQHAQMVLGEGRIRLGPPGWDDWVKSPSQVGGANTQSVHVAVPDAIAHCARARAAGAVIVAEPAEQFYGDFTYRARDPEGHVWTFFQPVRDVPIAEMEANSGLKITTR</sequence>
<dbReference type="Gene3D" id="3.30.720.110">
    <property type="match status" value="1"/>
</dbReference>
<accession>A0A560FMW0</accession>